<dbReference type="EMBL" id="CP059572">
    <property type="protein sequence ID" value="QXJ22757.1"/>
    <property type="molecule type" value="Genomic_DNA"/>
</dbReference>
<dbReference type="RefSeq" id="WP_231336090.1">
    <property type="nucleotide sequence ID" value="NZ_CP059572.1"/>
</dbReference>
<proteinExistence type="predicted"/>
<sequence>MAGELRVEPFGPVDALYAAVRRRAPQVAVARARVLEEYSVPKLGGFGVLGLRLHVSYRDRSLRRIAWDGGAGTFVWTSGPDRGGMLAADAERAAVQIAWAIGAPVYPGPAGW</sequence>
<reference evidence="1" key="1">
    <citation type="submission" date="2020-07" db="EMBL/GenBank/DDBJ databases">
        <authorList>
            <person name="Tarantini F.S."/>
            <person name="Hong K.W."/>
            <person name="Chan K.G."/>
        </authorList>
    </citation>
    <scope>NUCLEOTIDE SEQUENCE</scope>
    <source>
        <strain evidence="1">32-07</strain>
    </source>
</reference>
<gene>
    <name evidence="1" type="ORF">AGRA3207_003813</name>
</gene>
<dbReference type="Proteomes" id="UP001049518">
    <property type="component" value="Chromosome"/>
</dbReference>
<organism evidence="1 2">
    <name type="scientific">Actinomadura graeca</name>
    <dbReference type="NCBI Taxonomy" id="2750812"/>
    <lineage>
        <taxon>Bacteria</taxon>
        <taxon>Bacillati</taxon>
        <taxon>Actinomycetota</taxon>
        <taxon>Actinomycetes</taxon>
        <taxon>Streptosporangiales</taxon>
        <taxon>Thermomonosporaceae</taxon>
        <taxon>Actinomadura</taxon>
    </lineage>
</organism>
<accession>A0ABX8QVK2</accession>
<name>A0ABX8QVK2_9ACTN</name>
<evidence type="ECO:0000313" key="2">
    <source>
        <dbReference type="Proteomes" id="UP001049518"/>
    </source>
</evidence>
<evidence type="ECO:0000313" key="1">
    <source>
        <dbReference type="EMBL" id="QXJ22757.1"/>
    </source>
</evidence>
<protein>
    <submittedName>
        <fullName evidence="1">Uncharacterized protein</fullName>
    </submittedName>
</protein>
<keyword evidence="2" id="KW-1185">Reference proteome</keyword>